<sequence length="212" mass="23205">MLALLFQSPTTFVILALILVFSIGVHEFSHALIADRLGDPTPRAQGRLTINPLAHLDPLGMLLIVMIGFGWGKPVMYDPYNLHNPHRDSAYIALAGPISSLLTAIVFALLVNIIPADIPFIEVLIFAVRLNVMLALFNLIPVYPLDGFRIVSGLLPAQSREEWNQLSHYGIIILILLIFPLFGNNSVLSLLISPSISFITSLLLPHSIGGIL</sequence>
<evidence type="ECO:0000256" key="3">
    <source>
        <dbReference type="ARBA" id="ARBA00007931"/>
    </source>
</evidence>
<feature type="transmembrane region" description="Helical" evidence="13">
    <location>
        <begin position="163"/>
        <end position="182"/>
    </location>
</feature>
<dbReference type="Pfam" id="PF02163">
    <property type="entry name" value="Peptidase_M50"/>
    <property type="match status" value="1"/>
</dbReference>
<dbReference type="GO" id="GO:0005886">
    <property type="term" value="C:plasma membrane"/>
    <property type="evidence" value="ECO:0007669"/>
    <property type="project" value="UniProtKB-SubCell"/>
</dbReference>
<keyword evidence="10 13" id="KW-1133">Transmembrane helix</keyword>
<feature type="transmembrane region" description="Helical" evidence="13">
    <location>
        <begin position="187"/>
        <end position="208"/>
    </location>
</feature>
<protein>
    <submittedName>
        <fullName evidence="15">Site-2 protease family protein</fullName>
    </submittedName>
</protein>
<evidence type="ECO:0000256" key="11">
    <source>
        <dbReference type="ARBA" id="ARBA00023049"/>
    </source>
</evidence>
<keyword evidence="11" id="KW-0482">Metalloprotease</keyword>
<comment type="cofactor">
    <cofactor evidence="1">
        <name>Zn(2+)</name>
        <dbReference type="ChEBI" id="CHEBI:29105"/>
    </cofactor>
</comment>
<reference evidence="16" key="1">
    <citation type="submission" date="2017-09" db="EMBL/GenBank/DDBJ databases">
        <title>Depth-based differentiation of microbial function through sediment-hosted aquifers and enrichment of novel symbionts in the deep terrestrial subsurface.</title>
        <authorList>
            <person name="Probst A.J."/>
            <person name="Ladd B."/>
            <person name="Jarett J.K."/>
            <person name="Geller-Mcgrath D.E."/>
            <person name="Sieber C.M.K."/>
            <person name="Emerson J.B."/>
            <person name="Anantharaman K."/>
            <person name="Thomas B.C."/>
            <person name="Malmstrom R."/>
            <person name="Stieglmeier M."/>
            <person name="Klingl A."/>
            <person name="Woyke T."/>
            <person name="Ryan C.M."/>
            <person name="Banfield J.F."/>
        </authorList>
    </citation>
    <scope>NUCLEOTIDE SEQUENCE [LARGE SCALE GENOMIC DNA]</scope>
</reference>
<evidence type="ECO:0000256" key="5">
    <source>
        <dbReference type="ARBA" id="ARBA00022670"/>
    </source>
</evidence>
<dbReference type="InterPro" id="IPR044537">
    <property type="entry name" value="Rip2-like"/>
</dbReference>
<evidence type="ECO:0000313" key="15">
    <source>
        <dbReference type="EMBL" id="PJE62625.1"/>
    </source>
</evidence>
<name>A0A2M8KRU5_9BACT</name>
<organism evidence="15 16">
    <name type="scientific">Candidatus Roizmanbacteria bacterium CG10_big_fil_rev_8_21_14_0_10_39_6</name>
    <dbReference type="NCBI Taxonomy" id="1974853"/>
    <lineage>
        <taxon>Bacteria</taxon>
        <taxon>Candidatus Roizmaniibacteriota</taxon>
    </lineage>
</organism>
<dbReference type="PANTHER" id="PTHR35864:SF1">
    <property type="entry name" value="ZINC METALLOPROTEASE YWHC-RELATED"/>
    <property type="match status" value="1"/>
</dbReference>
<dbReference type="PANTHER" id="PTHR35864">
    <property type="entry name" value="ZINC METALLOPROTEASE MJ0611-RELATED"/>
    <property type="match status" value="1"/>
</dbReference>
<dbReference type="EMBL" id="PFED01000161">
    <property type="protein sequence ID" value="PJE62625.1"/>
    <property type="molecule type" value="Genomic_DNA"/>
</dbReference>
<dbReference type="InterPro" id="IPR008915">
    <property type="entry name" value="Peptidase_M50"/>
</dbReference>
<evidence type="ECO:0000256" key="7">
    <source>
        <dbReference type="ARBA" id="ARBA00022723"/>
    </source>
</evidence>
<evidence type="ECO:0000256" key="1">
    <source>
        <dbReference type="ARBA" id="ARBA00001947"/>
    </source>
</evidence>
<dbReference type="CDD" id="cd06158">
    <property type="entry name" value="S2P-M50_like_1"/>
    <property type="match status" value="1"/>
</dbReference>
<feature type="transmembrane region" description="Helical" evidence="13">
    <location>
        <begin position="53"/>
        <end position="71"/>
    </location>
</feature>
<keyword evidence="9" id="KW-0862">Zinc</keyword>
<dbReference type="Proteomes" id="UP000229554">
    <property type="component" value="Unassembled WGS sequence"/>
</dbReference>
<dbReference type="GO" id="GO:0006508">
    <property type="term" value="P:proteolysis"/>
    <property type="evidence" value="ECO:0007669"/>
    <property type="project" value="UniProtKB-KW"/>
</dbReference>
<evidence type="ECO:0000256" key="12">
    <source>
        <dbReference type="ARBA" id="ARBA00023136"/>
    </source>
</evidence>
<evidence type="ECO:0000256" key="9">
    <source>
        <dbReference type="ARBA" id="ARBA00022833"/>
    </source>
</evidence>
<comment type="subcellular location">
    <subcellularLocation>
        <location evidence="2">Cell membrane</location>
        <topology evidence="2">Multi-pass membrane protein</topology>
    </subcellularLocation>
</comment>
<dbReference type="InterPro" id="IPR052348">
    <property type="entry name" value="Metallopeptidase_M50B"/>
</dbReference>
<keyword evidence="7" id="KW-0479">Metal-binding</keyword>
<evidence type="ECO:0000256" key="2">
    <source>
        <dbReference type="ARBA" id="ARBA00004651"/>
    </source>
</evidence>
<proteinExistence type="inferred from homology"/>
<evidence type="ECO:0000256" key="6">
    <source>
        <dbReference type="ARBA" id="ARBA00022692"/>
    </source>
</evidence>
<dbReference type="GO" id="GO:0008237">
    <property type="term" value="F:metallopeptidase activity"/>
    <property type="evidence" value="ECO:0007669"/>
    <property type="project" value="UniProtKB-KW"/>
</dbReference>
<comment type="similarity">
    <text evidence="3">Belongs to the peptidase M50B family.</text>
</comment>
<accession>A0A2M8KRU5</accession>
<keyword evidence="12 13" id="KW-0472">Membrane</keyword>
<evidence type="ECO:0000256" key="13">
    <source>
        <dbReference type="SAM" id="Phobius"/>
    </source>
</evidence>
<feature type="transmembrane region" description="Helical" evidence="13">
    <location>
        <begin position="91"/>
        <end position="111"/>
    </location>
</feature>
<dbReference type="AlphaFoldDB" id="A0A2M8KRU5"/>
<comment type="caution">
    <text evidence="15">The sequence shown here is derived from an EMBL/GenBank/DDBJ whole genome shotgun (WGS) entry which is preliminary data.</text>
</comment>
<feature type="transmembrane region" description="Helical" evidence="13">
    <location>
        <begin position="123"/>
        <end position="143"/>
    </location>
</feature>
<keyword evidence="6 13" id="KW-0812">Transmembrane</keyword>
<evidence type="ECO:0000313" key="16">
    <source>
        <dbReference type="Proteomes" id="UP000229554"/>
    </source>
</evidence>
<keyword evidence="4" id="KW-1003">Cell membrane</keyword>
<evidence type="ECO:0000256" key="8">
    <source>
        <dbReference type="ARBA" id="ARBA00022801"/>
    </source>
</evidence>
<feature type="domain" description="Peptidase M50" evidence="14">
    <location>
        <begin position="118"/>
        <end position="169"/>
    </location>
</feature>
<keyword evidence="5 15" id="KW-0645">Protease</keyword>
<dbReference type="GO" id="GO:0046872">
    <property type="term" value="F:metal ion binding"/>
    <property type="evidence" value="ECO:0007669"/>
    <property type="project" value="UniProtKB-KW"/>
</dbReference>
<feature type="transmembrane region" description="Helical" evidence="13">
    <location>
        <begin position="12"/>
        <end position="33"/>
    </location>
</feature>
<gene>
    <name evidence="15" type="ORF">COU88_04035</name>
</gene>
<evidence type="ECO:0000259" key="14">
    <source>
        <dbReference type="Pfam" id="PF02163"/>
    </source>
</evidence>
<evidence type="ECO:0000256" key="4">
    <source>
        <dbReference type="ARBA" id="ARBA00022475"/>
    </source>
</evidence>
<evidence type="ECO:0000256" key="10">
    <source>
        <dbReference type="ARBA" id="ARBA00022989"/>
    </source>
</evidence>
<keyword evidence="8" id="KW-0378">Hydrolase</keyword>